<evidence type="ECO:0000313" key="2">
    <source>
        <dbReference type="Proteomes" id="UP000035680"/>
    </source>
</evidence>
<reference evidence="2" key="1">
    <citation type="submission" date="2014-07" db="EMBL/GenBank/DDBJ databases">
        <authorList>
            <person name="Martin A.A"/>
            <person name="De Silva N."/>
        </authorList>
    </citation>
    <scope>NUCLEOTIDE SEQUENCE</scope>
</reference>
<sequence length="93" mass="10899">MEEWIYTMLEYIRRGLTISKKKVAVEALRTSGRPCKDFFSHAAVKRWFKKFRESSEDLENEERRRPGTVHDNDELRKAVKANSRAIGKGLAEE</sequence>
<dbReference type="WBParaSite" id="SVE_0628300.1">
    <property type="protein sequence ID" value="SVE_0628300.1"/>
    <property type="gene ID" value="SVE_0628300"/>
</dbReference>
<name>A0A0K0FBS0_STRVS</name>
<proteinExistence type="predicted"/>
<protein>
    <submittedName>
        <fullName evidence="3">HTH_48 domain-containing protein</fullName>
    </submittedName>
</protein>
<reference evidence="3" key="2">
    <citation type="submission" date="2015-08" db="UniProtKB">
        <authorList>
            <consortium name="WormBaseParasite"/>
        </authorList>
    </citation>
    <scope>IDENTIFICATION</scope>
</reference>
<dbReference type="AlphaFoldDB" id="A0A0K0FBS0"/>
<accession>A0A0K0FBS0</accession>
<evidence type="ECO:0000313" key="3">
    <source>
        <dbReference type="WBParaSite" id="SVE_0628300.1"/>
    </source>
</evidence>
<dbReference type="Proteomes" id="UP000035680">
    <property type="component" value="Unassembled WGS sequence"/>
</dbReference>
<feature type="region of interest" description="Disordered" evidence="1">
    <location>
        <begin position="54"/>
        <end position="76"/>
    </location>
</feature>
<organism evidence="2 3">
    <name type="scientific">Strongyloides venezuelensis</name>
    <name type="common">Threadworm</name>
    <dbReference type="NCBI Taxonomy" id="75913"/>
    <lineage>
        <taxon>Eukaryota</taxon>
        <taxon>Metazoa</taxon>
        <taxon>Ecdysozoa</taxon>
        <taxon>Nematoda</taxon>
        <taxon>Chromadorea</taxon>
        <taxon>Rhabditida</taxon>
        <taxon>Tylenchina</taxon>
        <taxon>Panagrolaimomorpha</taxon>
        <taxon>Strongyloidoidea</taxon>
        <taxon>Strongyloididae</taxon>
        <taxon>Strongyloides</taxon>
    </lineage>
</organism>
<keyword evidence="2" id="KW-1185">Reference proteome</keyword>
<evidence type="ECO:0000256" key="1">
    <source>
        <dbReference type="SAM" id="MobiDB-lite"/>
    </source>
</evidence>